<evidence type="ECO:0000313" key="1">
    <source>
        <dbReference type="EMBL" id="JAE17619.1"/>
    </source>
</evidence>
<protein>
    <submittedName>
        <fullName evidence="1">Uncharacterized protein</fullName>
    </submittedName>
</protein>
<name>A0A0A9G2E8_ARUDO</name>
<accession>A0A0A9G2E8</accession>
<dbReference type="AlphaFoldDB" id="A0A0A9G2E8"/>
<dbReference type="EMBL" id="GBRH01180277">
    <property type="protein sequence ID" value="JAE17619.1"/>
    <property type="molecule type" value="Transcribed_RNA"/>
</dbReference>
<organism evidence="1">
    <name type="scientific">Arundo donax</name>
    <name type="common">Giant reed</name>
    <name type="synonym">Donax arundinaceus</name>
    <dbReference type="NCBI Taxonomy" id="35708"/>
    <lineage>
        <taxon>Eukaryota</taxon>
        <taxon>Viridiplantae</taxon>
        <taxon>Streptophyta</taxon>
        <taxon>Embryophyta</taxon>
        <taxon>Tracheophyta</taxon>
        <taxon>Spermatophyta</taxon>
        <taxon>Magnoliopsida</taxon>
        <taxon>Liliopsida</taxon>
        <taxon>Poales</taxon>
        <taxon>Poaceae</taxon>
        <taxon>PACMAD clade</taxon>
        <taxon>Arundinoideae</taxon>
        <taxon>Arundineae</taxon>
        <taxon>Arundo</taxon>
    </lineage>
</organism>
<sequence>MMHMMSLWYRSTATASGVDCCIRALNFFWLNPLVGFEVFYAKWWKFLGGCMRYWDFNVSNLEVLLC</sequence>
<proteinExistence type="predicted"/>
<reference evidence="1" key="1">
    <citation type="submission" date="2014-09" db="EMBL/GenBank/DDBJ databases">
        <authorList>
            <person name="Magalhaes I.L.F."/>
            <person name="Oliveira U."/>
            <person name="Santos F.R."/>
            <person name="Vidigal T.H.D.A."/>
            <person name="Brescovit A.D."/>
            <person name="Santos A.J."/>
        </authorList>
    </citation>
    <scope>NUCLEOTIDE SEQUENCE</scope>
    <source>
        <tissue evidence="1">Shoot tissue taken approximately 20 cm above the soil surface</tissue>
    </source>
</reference>
<reference evidence="1" key="2">
    <citation type="journal article" date="2015" name="Data Brief">
        <title>Shoot transcriptome of the giant reed, Arundo donax.</title>
        <authorList>
            <person name="Barrero R.A."/>
            <person name="Guerrero F.D."/>
            <person name="Moolhuijzen P."/>
            <person name="Goolsby J.A."/>
            <person name="Tidwell J."/>
            <person name="Bellgard S.E."/>
            <person name="Bellgard M.I."/>
        </authorList>
    </citation>
    <scope>NUCLEOTIDE SEQUENCE</scope>
    <source>
        <tissue evidence="1">Shoot tissue taken approximately 20 cm above the soil surface</tissue>
    </source>
</reference>